<dbReference type="InterPro" id="IPR005829">
    <property type="entry name" value="Sugar_transporter_CS"/>
</dbReference>
<dbReference type="PANTHER" id="PTHR23537:SF1">
    <property type="entry name" value="SUGAR TRANSPORTER"/>
    <property type="match status" value="1"/>
</dbReference>
<dbReference type="Proteomes" id="UP001595630">
    <property type="component" value="Unassembled WGS sequence"/>
</dbReference>
<feature type="transmembrane region" description="Helical" evidence="5">
    <location>
        <begin position="79"/>
        <end position="96"/>
    </location>
</feature>
<evidence type="ECO:0000256" key="4">
    <source>
        <dbReference type="ARBA" id="ARBA00023136"/>
    </source>
</evidence>
<dbReference type="InterPro" id="IPR036259">
    <property type="entry name" value="MFS_trans_sf"/>
</dbReference>
<feature type="transmembrane region" description="Helical" evidence="5">
    <location>
        <begin position="366"/>
        <end position="384"/>
    </location>
</feature>
<keyword evidence="3 5" id="KW-1133">Transmembrane helix</keyword>
<feature type="transmembrane region" description="Helical" evidence="5">
    <location>
        <begin position="301"/>
        <end position="323"/>
    </location>
</feature>
<sequence length="392" mass="41251">MRPAPLRDILVPLLAGAAALVVVHSLGRFAFPPLLPHLLADGLLNLEQGARVATWNYIGYLLGALLALALTVPSRLQRGLALALLVNAFSTLAHGFTDNHLALLWLRLINGVGNGVVFVLAPALLLEWLSARGRAGLSGLVYFGFAAGMLVANWLANAPANWLSGPSRWLPMAALALPLALASAWLLARLEATPPKVNQANAPSSRLFDRASTPLFLAYAGAGLGYILPMTFLPTLAIEHLPAGHALIAGTWRWTAIACMGGILLWNYLGARLGDLPVLRATYAAQALGAAAPLIWPGAVGVTLCAVLIGGSFVGTVLLTQRVARAFQPHQGPRLSAALIALYSVGQLAGPWLAELWLARGGTLTQSFAFGAAALVWGLLWASLTPSLRNTR</sequence>
<keyword evidence="4 5" id="KW-0472">Membrane</keyword>
<feature type="transmembrane region" description="Helical" evidence="5">
    <location>
        <begin position="137"/>
        <end position="156"/>
    </location>
</feature>
<comment type="subcellular location">
    <subcellularLocation>
        <location evidence="1">Membrane</location>
        <topology evidence="1">Multi-pass membrane protein</topology>
    </subcellularLocation>
</comment>
<gene>
    <name evidence="6" type="ORF">ACFOMF_08285</name>
</gene>
<evidence type="ECO:0000256" key="2">
    <source>
        <dbReference type="ARBA" id="ARBA00022692"/>
    </source>
</evidence>
<keyword evidence="7" id="KW-1185">Reference proteome</keyword>
<evidence type="ECO:0000313" key="7">
    <source>
        <dbReference type="Proteomes" id="UP001595630"/>
    </source>
</evidence>
<keyword evidence="2 5" id="KW-0812">Transmembrane</keyword>
<protein>
    <submittedName>
        <fullName evidence="6">YbfB/YjiJ family MFS transporter</fullName>
    </submittedName>
</protein>
<proteinExistence type="predicted"/>
<dbReference type="PANTHER" id="PTHR23537">
    <property type="match status" value="1"/>
</dbReference>
<dbReference type="EMBL" id="JBHRXZ010000017">
    <property type="protein sequence ID" value="MFC3607770.1"/>
    <property type="molecule type" value="Genomic_DNA"/>
</dbReference>
<comment type="caution">
    <text evidence="6">The sequence shown here is derived from an EMBL/GenBank/DDBJ whole genome shotgun (WGS) entry which is preliminary data.</text>
</comment>
<dbReference type="SUPFAM" id="SSF103473">
    <property type="entry name" value="MFS general substrate transporter"/>
    <property type="match status" value="1"/>
</dbReference>
<evidence type="ECO:0000256" key="5">
    <source>
        <dbReference type="SAM" id="Phobius"/>
    </source>
</evidence>
<feature type="transmembrane region" description="Helical" evidence="5">
    <location>
        <begin position="54"/>
        <end position="72"/>
    </location>
</feature>
<dbReference type="Gene3D" id="1.20.1250.20">
    <property type="entry name" value="MFS general substrate transporter like domains"/>
    <property type="match status" value="1"/>
</dbReference>
<reference evidence="7" key="1">
    <citation type="journal article" date="2019" name="Int. J. Syst. Evol. Microbiol.">
        <title>The Global Catalogue of Microorganisms (GCM) 10K type strain sequencing project: providing services to taxonomists for standard genome sequencing and annotation.</title>
        <authorList>
            <consortium name="The Broad Institute Genomics Platform"/>
            <consortium name="The Broad Institute Genome Sequencing Center for Infectious Disease"/>
            <person name="Wu L."/>
            <person name="Ma J."/>
        </authorList>
    </citation>
    <scope>NUCLEOTIDE SEQUENCE [LARGE SCALE GENOMIC DNA]</scope>
    <source>
        <strain evidence="7">KCTC 42447</strain>
    </source>
</reference>
<feature type="transmembrane region" description="Helical" evidence="5">
    <location>
        <begin position="168"/>
        <end position="188"/>
    </location>
</feature>
<feature type="transmembrane region" description="Helical" evidence="5">
    <location>
        <begin position="102"/>
        <end position="125"/>
    </location>
</feature>
<dbReference type="Pfam" id="PF06779">
    <property type="entry name" value="MFS_4"/>
    <property type="match status" value="1"/>
</dbReference>
<dbReference type="PROSITE" id="PS00217">
    <property type="entry name" value="SUGAR_TRANSPORT_2"/>
    <property type="match status" value="1"/>
</dbReference>
<dbReference type="RefSeq" id="WP_386363514.1">
    <property type="nucleotide sequence ID" value="NZ_JBHRXZ010000017.1"/>
</dbReference>
<name>A0ABV7T654_9GAMM</name>
<organism evidence="6 7">
    <name type="scientific">Stutzerimonas tarimensis</name>
    <dbReference type="NCBI Taxonomy" id="1507735"/>
    <lineage>
        <taxon>Bacteria</taxon>
        <taxon>Pseudomonadati</taxon>
        <taxon>Pseudomonadota</taxon>
        <taxon>Gammaproteobacteria</taxon>
        <taxon>Pseudomonadales</taxon>
        <taxon>Pseudomonadaceae</taxon>
        <taxon>Stutzerimonas</taxon>
    </lineage>
</organism>
<evidence type="ECO:0000256" key="1">
    <source>
        <dbReference type="ARBA" id="ARBA00004141"/>
    </source>
</evidence>
<evidence type="ECO:0000313" key="6">
    <source>
        <dbReference type="EMBL" id="MFC3607770.1"/>
    </source>
</evidence>
<feature type="transmembrane region" description="Helical" evidence="5">
    <location>
        <begin position="244"/>
        <end position="266"/>
    </location>
</feature>
<dbReference type="InterPro" id="IPR010645">
    <property type="entry name" value="MFS_4"/>
</dbReference>
<accession>A0ABV7T654</accession>
<feature type="transmembrane region" description="Helical" evidence="5">
    <location>
        <begin position="216"/>
        <end position="238"/>
    </location>
</feature>
<evidence type="ECO:0000256" key="3">
    <source>
        <dbReference type="ARBA" id="ARBA00022989"/>
    </source>
</evidence>